<feature type="signal peptide" evidence="5">
    <location>
        <begin position="1"/>
        <end position="22"/>
    </location>
</feature>
<dbReference type="InterPro" id="IPR039424">
    <property type="entry name" value="SBP_5"/>
</dbReference>
<dbReference type="PANTHER" id="PTHR30290">
    <property type="entry name" value="PERIPLASMIC BINDING COMPONENT OF ABC TRANSPORTER"/>
    <property type="match status" value="1"/>
</dbReference>
<dbReference type="GO" id="GO:0030313">
    <property type="term" value="C:cell envelope"/>
    <property type="evidence" value="ECO:0007669"/>
    <property type="project" value="UniProtKB-SubCell"/>
</dbReference>
<dbReference type="InterPro" id="IPR030678">
    <property type="entry name" value="Peptide/Ni-bd"/>
</dbReference>
<dbReference type="CDD" id="cd08504">
    <property type="entry name" value="PBP2_OppA"/>
    <property type="match status" value="1"/>
</dbReference>
<evidence type="ECO:0000313" key="7">
    <source>
        <dbReference type="EMBL" id="OFI06127.1"/>
    </source>
</evidence>
<dbReference type="Gene3D" id="3.40.190.10">
    <property type="entry name" value="Periplasmic binding protein-like II"/>
    <property type="match status" value="1"/>
</dbReference>
<reference evidence="7 8" key="1">
    <citation type="submission" date="2016-06" db="EMBL/GenBank/DDBJ databases">
        <title>Genome sequence of Clostridium acetireducens DSM 10703.</title>
        <authorList>
            <person name="Poehlein A."/>
            <person name="Fluechter S."/>
            <person name="Duerre P."/>
            <person name="Daniel R."/>
        </authorList>
    </citation>
    <scope>NUCLEOTIDE SEQUENCE [LARGE SCALE GENOMIC DNA]</scope>
    <source>
        <strain evidence="7 8">DSM 10703</strain>
    </source>
</reference>
<dbReference type="Pfam" id="PF00496">
    <property type="entry name" value="SBP_bac_5"/>
    <property type="match status" value="1"/>
</dbReference>
<organism evidence="7 8">
    <name type="scientific">Clostridium acetireducens DSM 10703</name>
    <dbReference type="NCBI Taxonomy" id="1121290"/>
    <lineage>
        <taxon>Bacteria</taxon>
        <taxon>Bacillati</taxon>
        <taxon>Bacillota</taxon>
        <taxon>Clostridia</taxon>
        <taxon>Eubacteriales</taxon>
        <taxon>Clostridiaceae</taxon>
        <taxon>Clostridium</taxon>
    </lineage>
</organism>
<keyword evidence="4 5" id="KW-0732">Signal</keyword>
<dbReference type="GO" id="GO:0042597">
    <property type="term" value="C:periplasmic space"/>
    <property type="evidence" value="ECO:0007669"/>
    <property type="project" value="UniProtKB-ARBA"/>
</dbReference>
<evidence type="ECO:0000256" key="1">
    <source>
        <dbReference type="ARBA" id="ARBA00004196"/>
    </source>
</evidence>
<comment type="caution">
    <text evidence="7">The sequence shown here is derived from an EMBL/GenBank/DDBJ whole genome shotgun (WGS) entry which is preliminary data.</text>
</comment>
<dbReference type="Proteomes" id="UP000175744">
    <property type="component" value="Unassembled WGS sequence"/>
</dbReference>
<evidence type="ECO:0000256" key="2">
    <source>
        <dbReference type="ARBA" id="ARBA00005695"/>
    </source>
</evidence>
<keyword evidence="8" id="KW-1185">Reference proteome</keyword>
<gene>
    <name evidence="7" type="primary">oppA</name>
    <name evidence="7" type="ORF">CLOACE_12700</name>
</gene>
<dbReference type="STRING" id="1121290.CLAOCE_12700"/>
<dbReference type="EMBL" id="LZFO01000015">
    <property type="protein sequence ID" value="OFI06127.1"/>
    <property type="molecule type" value="Genomic_DNA"/>
</dbReference>
<dbReference type="GO" id="GO:0015833">
    <property type="term" value="P:peptide transport"/>
    <property type="evidence" value="ECO:0007669"/>
    <property type="project" value="TreeGrafter"/>
</dbReference>
<name>A0A1E8EYS9_9CLOT</name>
<dbReference type="Gene3D" id="3.90.76.10">
    <property type="entry name" value="Dipeptide-binding Protein, Domain 1"/>
    <property type="match status" value="1"/>
</dbReference>
<dbReference type="PATRIC" id="fig|1121290.3.peg.1254"/>
<dbReference type="SUPFAM" id="SSF53850">
    <property type="entry name" value="Periplasmic binding protein-like II"/>
    <property type="match status" value="1"/>
</dbReference>
<feature type="chain" id="PRO_5039690973" evidence="5">
    <location>
        <begin position="23"/>
        <end position="562"/>
    </location>
</feature>
<evidence type="ECO:0000256" key="3">
    <source>
        <dbReference type="ARBA" id="ARBA00022448"/>
    </source>
</evidence>
<dbReference type="GO" id="GO:1904680">
    <property type="term" value="F:peptide transmembrane transporter activity"/>
    <property type="evidence" value="ECO:0007669"/>
    <property type="project" value="TreeGrafter"/>
</dbReference>
<evidence type="ECO:0000256" key="4">
    <source>
        <dbReference type="ARBA" id="ARBA00022729"/>
    </source>
</evidence>
<feature type="domain" description="Solute-binding protein family 5" evidence="6">
    <location>
        <begin position="92"/>
        <end position="476"/>
    </location>
</feature>
<evidence type="ECO:0000259" key="6">
    <source>
        <dbReference type="Pfam" id="PF00496"/>
    </source>
</evidence>
<evidence type="ECO:0000313" key="8">
    <source>
        <dbReference type="Proteomes" id="UP000175744"/>
    </source>
</evidence>
<evidence type="ECO:0000256" key="5">
    <source>
        <dbReference type="SAM" id="SignalP"/>
    </source>
</evidence>
<dbReference type="PANTHER" id="PTHR30290:SF10">
    <property type="entry name" value="PERIPLASMIC OLIGOPEPTIDE-BINDING PROTEIN-RELATED"/>
    <property type="match status" value="1"/>
</dbReference>
<keyword evidence="3" id="KW-0813">Transport</keyword>
<dbReference type="AlphaFoldDB" id="A0A1E8EYS9"/>
<dbReference type="OrthoDB" id="9801912at2"/>
<dbReference type="FunFam" id="3.90.76.10:FF:000001">
    <property type="entry name" value="Oligopeptide ABC transporter substrate-binding protein"/>
    <property type="match status" value="1"/>
</dbReference>
<comment type="subcellular location">
    <subcellularLocation>
        <location evidence="1">Cell envelope</location>
    </subcellularLocation>
</comment>
<dbReference type="InterPro" id="IPR000914">
    <property type="entry name" value="SBP_5_dom"/>
</dbReference>
<comment type="similarity">
    <text evidence="2">Belongs to the bacterial solute-binding protein 5 family.</text>
</comment>
<accession>A0A1E8EYS9</accession>
<dbReference type="Gene3D" id="3.10.105.10">
    <property type="entry name" value="Dipeptide-binding Protein, Domain 3"/>
    <property type="match status" value="1"/>
</dbReference>
<dbReference type="GO" id="GO:0043190">
    <property type="term" value="C:ATP-binding cassette (ABC) transporter complex"/>
    <property type="evidence" value="ECO:0007669"/>
    <property type="project" value="InterPro"/>
</dbReference>
<protein>
    <submittedName>
        <fullName evidence="7">Oligopeptide-binding protein OppA</fullName>
    </submittedName>
</protein>
<dbReference type="PIRSF" id="PIRSF002741">
    <property type="entry name" value="MppA"/>
    <property type="match status" value="1"/>
</dbReference>
<proteinExistence type="inferred from homology"/>
<sequence>MKSKKILSLLITFSLLATTALFGCGGSDNKEGTSKGNIDKDQYLNVVLRQEPKSLDPSKASDLYSSQVIAEIYEGLTRIEQDENGKDVVKAAGAEKWDISEDGLTWTFHLKDYNWSDGEKVKAKDFEYGIKRTLDPKVASTYSYLLYPIKGAEAYNKNQGSADNVAVKAIDDKTLEIKLEKPCAYFLNLTYFKVMMPQRQDIVEKYEGKFGTEPNYMLFCGPFNIKEWTHGNKIELVKNDKYWDAKSVKLDKVTMKIVTDEQARMNELLNGSLDLALVTKTEWVDKFDKTGKFDTIKSFEPTTNYIFFNQKEKVFSNAKVRKAFSVALDREDIAKTVYRGLDAPAYAWCPPTLLIGNDEFRNKVNSEPAKKLKQENPDAKKLLIEGLKELGMDEDPSKLSITFSVGGTDARDREVAEYYQQVYKKVLGIDLKIDYSQWAVFLENVQSLKYQMGMMAWSGDYNDPMTEFDLWITGSGMIPTGWSNPKYDELINKAASLPKEKNDERAKLFAEAEKILIYDDATVAPTTYRKKSMYKHKYVKGLMVPLFGSEMDLKYAYTEGRK</sequence>
<dbReference type="RefSeq" id="WP_070110267.1">
    <property type="nucleotide sequence ID" value="NZ_LZFO01000015.1"/>
</dbReference>
<dbReference type="PROSITE" id="PS51257">
    <property type="entry name" value="PROKAR_LIPOPROTEIN"/>
    <property type="match status" value="1"/>
</dbReference>